<sequence>MLPDEYKVSSFQEGLSPHTQLLITNACGGSTADKTAAFVMDVCERLVLMSQQCNFSTRANGRHEVGMGTETAIEVSKLAKQMQSMQAIMLSMQSFMTNQGSASHIQGRDGSGDMSFNGEGCDGFQEEVRAMGYQQRDRGGVYSQPYNQKWRGHPNLSYSNNNALNSDLLSQEVNQGYNNNRGFYQGQGSGSGQANQWSRQENFNNQARQQVEPILPDGQRLKLLGAVDCFTVDVIESGKLPNSPNDYLDELLAILDEEEEVHVKEAPKDVDELRSQKMELMLERDLLKKEKILLQKKMTETVQEKEEMREDFERKMQVMKGELEGKDNALKIIRLQEYGSVELQWKWEDGQFNPKAVFFLSVTVKETLKTLAEKICSQFGLNSDEVDFKISTRIDGSIVEMIYDLDLQIFISHNKENPKCYVSVFHKQYEAWLTS</sequence>
<evidence type="ECO:0000256" key="1">
    <source>
        <dbReference type="SAM" id="Coils"/>
    </source>
</evidence>
<keyword evidence="3" id="KW-1185">Reference proteome</keyword>
<evidence type="ECO:0000313" key="2">
    <source>
        <dbReference type="EMBL" id="KAK0575813.1"/>
    </source>
</evidence>
<organism evidence="2 3">
    <name type="scientific">Acer saccharum</name>
    <name type="common">Sugar maple</name>
    <dbReference type="NCBI Taxonomy" id="4024"/>
    <lineage>
        <taxon>Eukaryota</taxon>
        <taxon>Viridiplantae</taxon>
        <taxon>Streptophyta</taxon>
        <taxon>Embryophyta</taxon>
        <taxon>Tracheophyta</taxon>
        <taxon>Spermatophyta</taxon>
        <taxon>Magnoliopsida</taxon>
        <taxon>eudicotyledons</taxon>
        <taxon>Gunneridae</taxon>
        <taxon>Pentapetalae</taxon>
        <taxon>rosids</taxon>
        <taxon>malvids</taxon>
        <taxon>Sapindales</taxon>
        <taxon>Sapindaceae</taxon>
        <taxon>Hippocastanoideae</taxon>
        <taxon>Acereae</taxon>
        <taxon>Acer</taxon>
    </lineage>
</organism>
<accession>A0AA39RKI7</accession>
<comment type="caution">
    <text evidence="2">The sequence shown here is derived from an EMBL/GenBank/DDBJ whole genome shotgun (WGS) entry which is preliminary data.</text>
</comment>
<evidence type="ECO:0000313" key="3">
    <source>
        <dbReference type="Proteomes" id="UP001168877"/>
    </source>
</evidence>
<reference evidence="2" key="1">
    <citation type="journal article" date="2022" name="Plant J.">
        <title>Strategies of tolerance reflected in two North American maple genomes.</title>
        <authorList>
            <person name="McEvoy S.L."/>
            <person name="Sezen U.U."/>
            <person name="Trouern-Trend A."/>
            <person name="McMahon S.M."/>
            <person name="Schaberg P.G."/>
            <person name="Yang J."/>
            <person name="Wegrzyn J.L."/>
            <person name="Swenson N.G."/>
        </authorList>
    </citation>
    <scope>NUCLEOTIDE SEQUENCE</scope>
    <source>
        <strain evidence="2">NS2018</strain>
    </source>
</reference>
<reference evidence="2" key="2">
    <citation type="submission" date="2023-06" db="EMBL/GenBank/DDBJ databases">
        <authorList>
            <person name="Swenson N.G."/>
            <person name="Wegrzyn J.L."/>
            <person name="Mcevoy S.L."/>
        </authorList>
    </citation>
    <scope>NUCLEOTIDE SEQUENCE</scope>
    <source>
        <strain evidence="2">NS2018</strain>
        <tissue evidence="2">Leaf</tissue>
    </source>
</reference>
<protein>
    <submittedName>
        <fullName evidence="2">Uncharacterized protein</fullName>
    </submittedName>
</protein>
<dbReference type="EMBL" id="JAUESC010000386">
    <property type="protein sequence ID" value="KAK0575813.1"/>
    <property type="molecule type" value="Genomic_DNA"/>
</dbReference>
<gene>
    <name evidence="2" type="ORF">LWI29_007556</name>
</gene>
<name>A0AA39RKI7_ACESA</name>
<proteinExistence type="predicted"/>
<dbReference type="AlphaFoldDB" id="A0AA39RKI7"/>
<keyword evidence="1" id="KW-0175">Coiled coil</keyword>
<feature type="coiled-coil region" evidence="1">
    <location>
        <begin position="270"/>
        <end position="322"/>
    </location>
</feature>
<dbReference type="Proteomes" id="UP001168877">
    <property type="component" value="Unassembled WGS sequence"/>
</dbReference>